<protein>
    <submittedName>
        <fullName evidence="1">Uncharacterized protein</fullName>
    </submittedName>
</protein>
<sequence>MTVYEVASERYRELTNLGRELTGAEFDSLALAQNRMAAAHQTLADAGRLDLIEDAA</sequence>
<accession>A0A941F9E6</accession>
<gene>
    <name evidence="1" type="ORF">KEF29_03305</name>
</gene>
<dbReference type="Proteomes" id="UP000682308">
    <property type="component" value="Unassembled WGS sequence"/>
</dbReference>
<comment type="caution">
    <text evidence="1">The sequence shown here is derived from an EMBL/GenBank/DDBJ whole genome shotgun (WGS) entry which is preliminary data.</text>
</comment>
<organism evidence="1 2">
    <name type="scientific">Streptomyces tuirus</name>
    <dbReference type="NCBI Taxonomy" id="68278"/>
    <lineage>
        <taxon>Bacteria</taxon>
        <taxon>Bacillati</taxon>
        <taxon>Actinomycetota</taxon>
        <taxon>Actinomycetes</taxon>
        <taxon>Kitasatosporales</taxon>
        <taxon>Streptomycetaceae</taxon>
        <taxon>Streptomyces</taxon>
    </lineage>
</organism>
<evidence type="ECO:0000313" key="2">
    <source>
        <dbReference type="Proteomes" id="UP000682308"/>
    </source>
</evidence>
<reference evidence="1 2" key="1">
    <citation type="submission" date="2021-04" db="EMBL/GenBank/DDBJ databases">
        <title>Characterization of the biosynthetic gene cluster of new lipopeptides with antitumor activity in the genome of the marine Streptomyces PHM034.</title>
        <authorList>
            <person name="Ceniceros A."/>
            <person name="Canedo L."/>
            <person name="Mendez C."/>
            <person name="Olano C."/>
            <person name="Schleissner C."/>
            <person name="Cuevas C."/>
            <person name="De La Calle F."/>
            <person name="Salas J.A."/>
        </authorList>
    </citation>
    <scope>NUCLEOTIDE SEQUENCE [LARGE SCALE GENOMIC DNA]</scope>
    <source>
        <strain evidence="1 2">PHM034</strain>
    </source>
</reference>
<evidence type="ECO:0000313" key="1">
    <source>
        <dbReference type="EMBL" id="MBR8638636.1"/>
    </source>
</evidence>
<dbReference type="AlphaFoldDB" id="A0A941F9E6"/>
<keyword evidence="2" id="KW-1185">Reference proteome</keyword>
<proteinExistence type="predicted"/>
<dbReference type="EMBL" id="JAGTPG010000001">
    <property type="protein sequence ID" value="MBR8638636.1"/>
    <property type="molecule type" value="Genomic_DNA"/>
</dbReference>
<name>A0A941F9E6_9ACTN</name>